<dbReference type="Proteomes" id="UP001321542">
    <property type="component" value="Chromosome"/>
</dbReference>
<keyword evidence="2" id="KW-0812">Transmembrane</keyword>
<feature type="compositionally biased region" description="Low complexity" evidence="1">
    <location>
        <begin position="21"/>
        <end position="41"/>
    </location>
</feature>
<reference evidence="3 4" key="2">
    <citation type="journal article" date="2023" name="ChemBioChem">
        <title>Acyltransferase Domain Exchange between Two Independent Type I Polyketide Synthases in the Same Producer Strain of Macrolide Antibiotics.</title>
        <authorList>
            <person name="Kudo F."/>
            <person name="Kishikawa K."/>
            <person name="Tsuboi K."/>
            <person name="Kido T."/>
            <person name="Usui T."/>
            <person name="Hashimoto J."/>
            <person name="Shin-Ya K."/>
            <person name="Miyanaga A."/>
            <person name="Eguchi T."/>
        </authorList>
    </citation>
    <scope>NUCLEOTIDE SEQUENCE [LARGE SCALE GENOMIC DNA]</scope>
    <source>
        <strain evidence="3 4">A-8890</strain>
    </source>
</reference>
<feature type="region of interest" description="Disordered" evidence="1">
    <location>
        <begin position="1"/>
        <end position="45"/>
    </location>
</feature>
<evidence type="ECO:0000313" key="3">
    <source>
        <dbReference type="EMBL" id="BBC34680.1"/>
    </source>
</evidence>
<feature type="compositionally biased region" description="Polar residues" evidence="1">
    <location>
        <begin position="11"/>
        <end position="20"/>
    </location>
</feature>
<keyword evidence="2" id="KW-1133">Transmembrane helix</keyword>
<feature type="transmembrane region" description="Helical" evidence="2">
    <location>
        <begin position="55"/>
        <end position="76"/>
    </location>
</feature>
<sequence>MTTPPPEGQNPYAQEPTTAVAQPGQPGAPQQPYAPFPGQGAPVPPPAKSKKLVRFLGIVVVVIVGLAVKFGIGWFMGQTDAETTSVGACMHNDGTNTTPDLNEVDCSDSGAEYKVVEKFDDTSDSTKCESVKEAELSYYQVGGGHNVVLCLKSV</sequence>
<gene>
    <name evidence="3" type="ORF">SGFS_059740</name>
</gene>
<proteinExistence type="predicted"/>
<reference evidence="3 4" key="1">
    <citation type="journal article" date="2010" name="ChemBioChem">
        <title>Cloning and characterization of the biosynthetic gene cluster of 16-membered macrolide antibiotic FD-891: involvement of a dual functional cytochrome P450 monooxygenase catalyzing epoxidation and hydroxylation.</title>
        <authorList>
            <person name="Kudo F."/>
            <person name="Motegi A."/>
            <person name="Mizoue K."/>
            <person name="Eguchi T."/>
        </authorList>
    </citation>
    <scope>NUCLEOTIDE SEQUENCE [LARGE SCALE GENOMIC DNA]</scope>
    <source>
        <strain evidence="3 4">A-8890</strain>
    </source>
</reference>
<protein>
    <submittedName>
        <fullName evidence="3">Uncharacterized protein</fullName>
    </submittedName>
</protein>
<organism evidence="3 4">
    <name type="scientific">Streptomyces graminofaciens</name>
    <dbReference type="NCBI Taxonomy" id="68212"/>
    <lineage>
        <taxon>Bacteria</taxon>
        <taxon>Bacillati</taxon>
        <taxon>Actinomycetota</taxon>
        <taxon>Actinomycetes</taxon>
        <taxon>Kitasatosporales</taxon>
        <taxon>Streptomycetaceae</taxon>
        <taxon>Streptomyces</taxon>
    </lineage>
</organism>
<evidence type="ECO:0000256" key="1">
    <source>
        <dbReference type="SAM" id="MobiDB-lite"/>
    </source>
</evidence>
<keyword evidence="4" id="KW-1185">Reference proteome</keyword>
<keyword evidence="2" id="KW-0472">Membrane</keyword>
<dbReference type="EMBL" id="AP018448">
    <property type="protein sequence ID" value="BBC34680.1"/>
    <property type="molecule type" value="Genomic_DNA"/>
</dbReference>
<name>A0ABM7FET3_9ACTN</name>
<accession>A0ABM7FET3</accession>
<evidence type="ECO:0000256" key="2">
    <source>
        <dbReference type="SAM" id="Phobius"/>
    </source>
</evidence>
<dbReference type="RefSeq" id="WP_286254706.1">
    <property type="nucleotide sequence ID" value="NZ_AP018448.1"/>
</dbReference>
<evidence type="ECO:0000313" key="4">
    <source>
        <dbReference type="Proteomes" id="UP001321542"/>
    </source>
</evidence>